<dbReference type="Pfam" id="PF13280">
    <property type="entry name" value="WYL"/>
    <property type="match status" value="1"/>
</dbReference>
<evidence type="ECO:0000259" key="1">
    <source>
        <dbReference type="Pfam" id="PF13280"/>
    </source>
</evidence>
<accession>A0ABT6BMC0</accession>
<comment type="caution">
    <text evidence="2">The sequence shown here is derived from an EMBL/GenBank/DDBJ whole genome shotgun (WGS) entry which is preliminary data.</text>
</comment>
<name>A0ABT6BMC0_9BACT</name>
<gene>
    <name evidence="2" type="ORF">PQG43_12055</name>
</gene>
<dbReference type="EMBL" id="JARJOW010000009">
    <property type="protein sequence ID" value="MDF5691597.1"/>
    <property type="molecule type" value="Genomic_DNA"/>
</dbReference>
<keyword evidence="3" id="KW-1185">Reference proteome</keyword>
<dbReference type="RefSeq" id="WP_276344816.1">
    <property type="nucleotide sequence ID" value="NZ_JARJOW010000009.1"/>
</dbReference>
<dbReference type="InterPro" id="IPR051534">
    <property type="entry name" value="CBASS_pafABC_assoc_protein"/>
</dbReference>
<dbReference type="PROSITE" id="PS52050">
    <property type="entry name" value="WYL"/>
    <property type="match status" value="1"/>
</dbReference>
<dbReference type="PANTHER" id="PTHR34580:SF3">
    <property type="entry name" value="PROTEIN PAFB"/>
    <property type="match status" value="1"/>
</dbReference>
<reference evidence="2 3" key="1">
    <citation type="submission" date="2023-03" db="EMBL/GenBank/DDBJ databases">
        <title>Genome sequencing of Aquirufa.</title>
        <authorList>
            <person name="Pitt A."/>
            <person name="Hahn M.W."/>
        </authorList>
    </citation>
    <scope>NUCLEOTIDE SEQUENCE [LARGE SCALE GENOMIC DNA]</scope>
    <source>
        <strain evidence="2 3">WAEICH-18A</strain>
    </source>
</reference>
<dbReference type="PANTHER" id="PTHR34580">
    <property type="match status" value="1"/>
</dbReference>
<evidence type="ECO:0000313" key="2">
    <source>
        <dbReference type="EMBL" id="MDF5691597.1"/>
    </source>
</evidence>
<dbReference type="InterPro" id="IPR026881">
    <property type="entry name" value="WYL_dom"/>
</dbReference>
<evidence type="ECO:0000313" key="3">
    <source>
        <dbReference type="Proteomes" id="UP001321344"/>
    </source>
</evidence>
<feature type="domain" description="WYL" evidence="1">
    <location>
        <begin position="122"/>
        <end position="188"/>
    </location>
</feature>
<protein>
    <submittedName>
        <fullName evidence="2">WYL domain-containing protein</fullName>
    </submittedName>
</protein>
<proteinExistence type="predicted"/>
<dbReference type="Proteomes" id="UP001321344">
    <property type="component" value="Unassembled WGS sequence"/>
</dbReference>
<sequence>MFNQHRILRVFKLITLLKSFPKKSIKRLAESLEISERSTYRYLDLMTELGFEVEKDEHNKYSLNSDMLVEPFTKEESALIIEVLSVSAKNNPLVASIKAKLPWMEEANVVSNHVFSGHVGKLLTSINEAIQQKNQIIIQKYQSASSETISDRLVEPIGFTSNYQYLCAFEVESKLNKYFKLERMGGIEQTQENFQFKDSHKLLNPDAFGFNESGEKFPIKLQMSMRAQLWLRDDYPETAKYMSENIDGSWTLETEVNNMEPVNRILRSMPEEIKLV</sequence>
<organism evidence="2 3">
    <name type="scientific">Aquirufa aurantiipilula</name>
    <dbReference type="NCBI Taxonomy" id="2696561"/>
    <lineage>
        <taxon>Bacteria</taxon>
        <taxon>Pseudomonadati</taxon>
        <taxon>Bacteroidota</taxon>
        <taxon>Cytophagia</taxon>
        <taxon>Cytophagales</taxon>
        <taxon>Flectobacillaceae</taxon>
        <taxon>Aquirufa</taxon>
    </lineage>
</organism>